<evidence type="ECO:0000256" key="2">
    <source>
        <dbReference type="ARBA" id="ARBA00022490"/>
    </source>
</evidence>
<dbReference type="GO" id="GO:0045022">
    <property type="term" value="P:early endosome to late endosome transport"/>
    <property type="evidence" value="ECO:0007669"/>
    <property type="project" value="TreeGrafter"/>
</dbReference>
<dbReference type="InterPro" id="IPR051837">
    <property type="entry name" value="SortingNexin/PXDomain-PKLike"/>
</dbReference>
<dbReference type="EMBL" id="CAJFCW020000003">
    <property type="protein sequence ID" value="CAG9106265.1"/>
    <property type="molecule type" value="Genomic_DNA"/>
</dbReference>
<dbReference type="Gene3D" id="3.30.1520.10">
    <property type="entry name" value="Phox-like domain"/>
    <property type="match status" value="1"/>
</dbReference>
<keyword evidence="2" id="KW-0963">Cytoplasm</keyword>
<evidence type="ECO:0000313" key="4">
    <source>
        <dbReference type="EMBL" id="CAD5216607.1"/>
    </source>
</evidence>
<dbReference type="SMART" id="SM00312">
    <property type="entry name" value="PX"/>
    <property type="match status" value="1"/>
</dbReference>
<protein>
    <recommendedName>
        <fullName evidence="3">PX domain-containing protein</fullName>
    </recommendedName>
</protein>
<name>A0A811KJV1_9BILA</name>
<comment type="caution">
    <text evidence="4">The sequence shown here is derived from an EMBL/GenBank/DDBJ whole genome shotgun (WGS) entry which is preliminary data.</text>
</comment>
<comment type="subcellular location">
    <subcellularLocation>
        <location evidence="1">Cytoplasm</location>
    </subcellularLocation>
</comment>
<evidence type="ECO:0000259" key="3">
    <source>
        <dbReference type="PROSITE" id="PS50195"/>
    </source>
</evidence>
<dbReference type="Pfam" id="PF00787">
    <property type="entry name" value="PX"/>
    <property type="match status" value="1"/>
</dbReference>
<sequence length="466" mass="54811">MTKDPSAIFEVDIIGHEVIEKHVEYTVQCNQSGRIWTVKRRYRDFEQLNGELEPLGVNLELPPKKFFGNTNEEFITDRQVKLQDFLRRVSCHPFLFSSPTAAQFFELSEECLRNYENNILFAARNNPTYRLKRLWHACGWRYYKMHAELTDSEPHNENDYVLTWMSYGPDAHSTDLRKRAAITNECFKFLKGLPSNYFVKNVLAMADERGVHTISHKLKKGNMRDFTFMVSPKDSFLKKYRLGTVNSVFNDVYMIKEMTFFTRQLIEIIKVFDSIDYPFYNFHCGNIVLSTNGSISLMDYEFALTGHSNSDREALKRSKAKTVQEMRIFHLGATIYEFLTGSITVPYPEDMDELYEYFPKEFRQILALIFGPGAQMPTTDQLLSLPLFRDCVTVPVLDGLTFQIPKHVQNYFKEMCARIERRLEEERSELRLAKERAKVQMHLFSDAEKQRRRNIIQEHLKKMETK</sequence>
<dbReference type="PROSITE" id="PS50195">
    <property type="entry name" value="PX"/>
    <property type="match status" value="1"/>
</dbReference>
<dbReference type="GO" id="GO:0008333">
    <property type="term" value="P:endosome to lysosome transport"/>
    <property type="evidence" value="ECO:0007669"/>
    <property type="project" value="TreeGrafter"/>
</dbReference>
<dbReference type="PANTHER" id="PTHR22999">
    <property type="entry name" value="PX SERINE/THREONINE KINASE PXK"/>
    <property type="match status" value="1"/>
</dbReference>
<dbReference type="InterPro" id="IPR036871">
    <property type="entry name" value="PX_dom_sf"/>
</dbReference>
<dbReference type="InterPro" id="IPR001683">
    <property type="entry name" value="PX_dom"/>
</dbReference>
<dbReference type="Proteomes" id="UP000614601">
    <property type="component" value="Unassembled WGS sequence"/>
</dbReference>
<feature type="domain" description="PX" evidence="3">
    <location>
        <begin position="3"/>
        <end position="112"/>
    </location>
</feature>
<gene>
    <name evidence="4" type="ORF">BOKJ2_LOCUS6672</name>
</gene>
<evidence type="ECO:0000256" key="1">
    <source>
        <dbReference type="ARBA" id="ARBA00004496"/>
    </source>
</evidence>
<dbReference type="GO" id="GO:0005769">
    <property type="term" value="C:early endosome"/>
    <property type="evidence" value="ECO:0007669"/>
    <property type="project" value="TreeGrafter"/>
</dbReference>
<evidence type="ECO:0000313" key="5">
    <source>
        <dbReference type="Proteomes" id="UP000614601"/>
    </source>
</evidence>
<dbReference type="SUPFAM" id="SSF56112">
    <property type="entry name" value="Protein kinase-like (PK-like)"/>
    <property type="match status" value="1"/>
</dbReference>
<dbReference type="GO" id="GO:0005770">
    <property type="term" value="C:late endosome"/>
    <property type="evidence" value="ECO:0007669"/>
    <property type="project" value="TreeGrafter"/>
</dbReference>
<dbReference type="GO" id="GO:0035091">
    <property type="term" value="F:phosphatidylinositol binding"/>
    <property type="evidence" value="ECO:0007669"/>
    <property type="project" value="InterPro"/>
</dbReference>
<dbReference type="OrthoDB" id="41200at2759"/>
<dbReference type="EMBL" id="CAJFDH010000003">
    <property type="protein sequence ID" value="CAD5216607.1"/>
    <property type="molecule type" value="Genomic_DNA"/>
</dbReference>
<dbReference type="Proteomes" id="UP000783686">
    <property type="component" value="Unassembled WGS sequence"/>
</dbReference>
<dbReference type="SUPFAM" id="SSF64268">
    <property type="entry name" value="PX domain"/>
    <property type="match status" value="1"/>
</dbReference>
<reference evidence="4" key="1">
    <citation type="submission" date="2020-09" db="EMBL/GenBank/DDBJ databases">
        <authorList>
            <person name="Kikuchi T."/>
        </authorList>
    </citation>
    <scope>NUCLEOTIDE SEQUENCE</scope>
    <source>
        <strain evidence="4">SH1</strain>
    </source>
</reference>
<organism evidence="4 5">
    <name type="scientific">Bursaphelenchus okinawaensis</name>
    <dbReference type="NCBI Taxonomy" id="465554"/>
    <lineage>
        <taxon>Eukaryota</taxon>
        <taxon>Metazoa</taxon>
        <taxon>Ecdysozoa</taxon>
        <taxon>Nematoda</taxon>
        <taxon>Chromadorea</taxon>
        <taxon>Rhabditida</taxon>
        <taxon>Tylenchina</taxon>
        <taxon>Tylenchomorpha</taxon>
        <taxon>Aphelenchoidea</taxon>
        <taxon>Aphelenchoididae</taxon>
        <taxon>Bursaphelenchus</taxon>
    </lineage>
</organism>
<dbReference type="InterPro" id="IPR011009">
    <property type="entry name" value="Kinase-like_dom_sf"/>
</dbReference>
<dbReference type="AlphaFoldDB" id="A0A811KJV1"/>
<dbReference type="GO" id="GO:0006622">
    <property type="term" value="P:protein targeting to lysosome"/>
    <property type="evidence" value="ECO:0007669"/>
    <property type="project" value="TreeGrafter"/>
</dbReference>
<proteinExistence type="predicted"/>
<keyword evidence="5" id="KW-1185">Reference proteome</keyword>
<accession>A0A811KJV1</accession>
<dbReference type="PANTHER" id="PTHR22999:SF23">
    <property type="entry name" value="SORTING NEXIN-16"/>
    <property type="match status" value="1"/>
</dbReference>